<name>A0A0W8F9P4_9ZZZZ</name>
<dbReference type="AlphaFoldDB" id="A0A0W8F9P4"/>
<sequence>MNKMCLIIPAFLLALAMGPAGAYPLQASDGNATVVLFGSIRMPYELNDSEEVLKVDTGLLNASNATYQMMDQYDAVYDPAMYKPLNEGRQLVYFVVPKDSLFKLITVTPEGGRPININWWATPKAGNEFLLIRYYGITDWLINPDEQGIVVQVRGQNNGTQDVVFSPENFVLLDQWGWPYSATAGFDTEVIATGNASQDRVLVGFSGISLQSRPVSLVYGYYTDSPIVIDFNNDYLQLTNEQVYGTAGAQNVSAAQPAGQAVQPIALAAAATNESAVAGTAANNTTAQNATVASNINSSVSSTKARLAAARERLKQQTKDDTSAETPAGNATPSTVEPITSLNTNDIM</sequence>
<reference evidence="2" key="1">
    <citation type="journal article" date="2015" name="Proc. Natl. Acad. Sci. U.S.A.">
        <title>Networks of energetic and metabolic interactions define dynamics in microbial communities.</title>
        <authorList>
            <person name="Embree M."/>
            <person name="Liu J.K."/>
            <person name="Al-Bassam M.M."/>
            <person name="Zengler K."/>
        </authorList>
    </citation>
    <scope>NUCLEOTIDE SEQUENCE</scope>
</reference>
<evidence type="ECO:0000313" key="2">
    <source>
        <dbReference type="EMBL" id="KUG17537.1"/>
    </source>
</evidence>
<protein>
    <submittedName>
        <fullName evidence="2">Uncharacterized protein</fullName>
    </submittedName>
</protein>
<accession>A0A0W8F9P4</accession>
<feature type="compositionally biased region" description="Polar residues" evidence="1">
    <location>
        <begin position="329"/>
        <end position="348"/>
    </location>
</feature>
<dbReference type="EMBL" id="LNQE01001435">
    <property type="protein sequence ID" value="KUG17537.1"/>
    <property type="molecule type" value="Genomic_DNA"/>
</dbReference>
<proteinExistence type="predicted"/>
<comment type="caution">
    <text evidence="2">The sequence shown here is derived from an EMBL/GenBank/DDBJ whole genome shotgun (WGS) entry which is preliminary data.</text>
</comment>
<feature type="region of interest" description="Disordered" evidence="1">
    <location>
        <begin position="311"/>
        <end position="348"/>
    </location>
</feature>
<organism evidence="2">
    <name type="scientific">hydrocarbon metagenome</name>
    <dbReference type="NCBI Taxonomy" id="938273"/>
    <lineage>
        <taxon>unclassified sequences</taxon>
        <taxon>metagenomes</taxon>
        <taxon>ecological metagenomes</taxon>
    </lineage>
</organism>
<feature type="compositionally biased region" description="Basic and acidic residues" evidence="1">
    <location>
        <begin position="311"/>
        <end position="322"/>
    </location>
</feature>
<gene>
    <name evidence="2" type="ORF">ASZ90_012768</name>
</gene>
<evidence type="ECO:0000256" key="1">
    <source>
        <dbReference type="SAM" id="MobiDB-lite"/>
    </source>
</evidence>